<evidence type="ECO:0000256" key="5">
    <source>
        <dbReference type="ARBA" id="ARBA00022777"/>
    </source>
</evidence>
<dbReference type="GO" id="GO:0004673">
    <property type="term" value="F:protein histidine kinase activity"/>
    <property type="evidence" value="ECO:0007669"/>
    <property type="project" value="UniProtKB-EC"/>
</dbReference>
<dbReference type="PANTHER" id="PTHR43304">
    <property type="entry name" value="PHYTOCHROME-LIKE PROTEIN CPH1"/>
    <property type="match status" value="1"/>
</dbReference>
<evidence type="ECO:0000313" key="9">
    <source>
        <dbReference type="Proteomes" id="UP000292734"/>
    </source>
</evidence>
<evidence type="ECO:0000259" key="7">
    <source>
        <dbReference type="PROSITE" id="PS50113"/>
    </source>
</evidence>
<dbReference type="Pfam" id="PF08447">
    <property type="entry name" value="PAS_3"/>
    <property type="match status" value="1"/>
</dbReference>
<dbReference type="InterPro" id="IPR000014">
    <property type="entry name" value="PAS"/>
</dbReference>
<organism evidence="8 9">
    <name type="scientific">Sphingobium indicum</name>
    <dbReference type="NCBI Taxonomy" id="332055"/>
    <lineage>
        <taxon>Bacteria</taxon>
        <taxon>Pseudomonadati</taxon>
        <taxon>Pseudomonadota</taxon>
        <taxon>Alphaproteobacteria</taxon>
        <taxon>Sphingomonadales</taxon>
        <taxon>Sphingomonadaceae</taxon>
        <taxon>Sphingobium</taxon>
    </lineage>
</organism>
<dbReference type="InterPro" id="IPR052162">
    <property type="entry name" value="Sensor_kinase/Photoreceptor"/>
</dbReference>
<dbReference type="CDD" id="cd00130">
    <property type="entry name" value="PAS"/>
    <property type="match status" value="1"/>
</dbReference>
<dbReference type="NCBIfam" id="TIGR00229">
    <property type="entry name" value="sensory_box"/>
    <property type="match status" value="1"/>
</dbReference>
<dbReference type="Proteomes" id="UP000292734">
    <property type="component" value="Unassembled WGS sequence"/>
</dbReference>
<dbReference type="SMART" id="SM00086">
    <property type="entry name" value="PAC"/>
    <property type="match status" value="1"/>
</dbReference>
<evidence type="ECO:0000259" key="6">
    <source>
        <dbReference type="PROSITE" id="PS50112"/>
    </source>
</evidence>
<gene>
    <name evidence="8" type="ORF">EWH08_18265</name>
</gene>
<evidence type="ECO:0000256" key="4">
    <source>
        <dbReference type="ARBA" id="ARBA00022679"/>
    </source>
</evidence>
<keyword evidence="5" id="KW-0418">Kinase</keyword>
<comment type="caution">
    <text evidence="8">The sequence shown here is derived from an EMBL/GenBank/DDBJ whole genome shotgun (WGS) entry which is preliminary data.</text>
</comment>
<feature type="domain" description="PAS" evidence="6">
    <location>
        <begin position="11"/>
        <end position="81"/>
    </location>
</feature>
<dbReference type="InterPro" id="IPR013655">
    <property type="entry name" value="PAS_fold_3"/>
</dbReference>
<evidence type="ECO:0000313" key="8">
    <source>
        <dbReference type="EMBL" id="RYL97794.1"/>
    </source>
</evidence>
<dbReference type="SUPFAM" id="SSF55785">
    <property type="entry name" value="PYP-like sensor domain (PAS domain)"/>
    <property type="match status" value="1"/>
</dbReference>
<dbReference type="AlphaFoldDB" id="A0A4Q4IWI1"/>
<accession>A0A4Q4IWI1</accession>
<dbReference type="SMART" id="SM00091">
    <property type="entry name" value="PAS"/>
    <property type="match status" value="1"/>
</dbReference>
<dbReference type="PROSITE" id="PS50112">
    <property type="entry name" value="PAS"/>
    <property type="match status" value="1"/>
</dbReference>
<comment type="catalytic activity">
    <reaction evidence="1">
        <text>ATP + protein L-histidine = ADP + protein N-phospho-L-histidine.</text>
        <dbReference type="EC" id="2.7.13.3"/>
    </reaction>
</comment>
<dbReference type="Gene3D" id="3.30.450.20">
    <property type="entry name" value="PAS domain"/>
    <property type="match status" value="1"/>
</dbReference>
<feature type="domain" description="PAC" evidence="7">
    <location>
        <begin position="84"/>
        <end position="136"/>
    </location>
</feature>
<keyword evidence="3" id="KW-0597">Phosphoprotein</keyword>
<evidence type="ECO:0000256" key="2">
    <source>
        <dbReference type="ARBA" id="ARBA00012438"/>
    </source>
</evidence>
<sequence length="171" mass="18766">MPEAPFPPLLAEVQFRAAAQALPGHVWTATPAGAADWFNDPLLSYTGRTSDDLLGDKWLSIVHPNDRAGAAQCWKQALGSGAVYDAEFRIQRHDGAWIWHQVRGTPIRDADGAIERWVGSTIDCNQQKLIELAADRDRLCVGARNRSGVCSPTARFPAHAICHWRVAPCSN</sequence>
<dbReference type="PANTHER" id="PTHR43304:SF1">
    <property type="entry name" value="PAC DOMAIN-CONTAINING PROTEIN"/>
    <property type="match status" value="1"/>
</dbReference>
<dbReference type="InterPro" id="IPR000700">
    <property type="entry name" value="PAS-assoc_C"/>
</dbReference>
<dbReference type="InterPro" id="IPR035965">
    <property type="entry name" value="PAS-like_dom_sf"/>
</dbReference>
<dbReference type="PROSITE" id="PS50113">
    <property type="entry name" value="PAC"/>
    <property type="match status" value="1"/>
</dbReference>
<name>A0A4Q4IWI1_9SPHN</name>
<keyword evidence="4" id="KW-0808">Transferase</keyword>
<dbReference type="InterPro" id="IPR001610">
    <property type="entry name" value="PAC"/>
</dbReference>
<reference evidence="8 9" key="1">
    <citation type="submission" date="2019-02" db="EMBL/GenBank/DDBJ databases">
        <authorList>
            <person name="Feng G."/>
        </authorList>
    </citation>
    <scope>NUCLEOTIDE SEQUENCE [LARGE SCALE GENOMIC DNA]</scope>
    <source>
        <strain evidence="8 9">DSM 26779</strain>
    </source>
</reference>
<dbReference type="EMBL" id="SEOM01000011">
    <property type="protein sequence ID" value="RYL97794.1"/>
    <property type="molecule type" value="Genomic_DNA"/>
</dbReference>
<evidence type="ECO:0000256" key="3">
    <source>
        <dbReference type="ARBA" id="ARBA00022553"/>
    </source>
</evidence>
<proteinExistence type="predicted"/>
<dbReference type="FunFam" id="3.30.450.20:FF:000099">
    <property type="entry name" value="Sensory box sensor histidine kinase"/>
    <property type="match status" value="1"/>
</dbReference>
<dbReference type="EC" id="2.7.13.3" evidence="2"/>
<protein>
    <recommendedName>
        <fullName evidence="2">histidine kinase</fullName>
        <ecNumber evidence="2">2.7.13.3</ecNumber>
    </recommendedName>
</protein>
<evidence type="ECO:0000256" key="1">
    <source>
        <dbReference type="ARBA" id="ARBA00000085"/>
    </source>
</evidence>